<gene>
    <name evidence="3" type="ORF">Tco_1053551</name>
</gene>
<reference evidence="3" key="2">
    <citation type="submission" date="2022-01" db="EMBL/GenBank/DDBJ databases">
        <authorList>
            <person name="Yamashiro T."/>
            <person name="Shiraishi A."/>
            <person name="Satake H."/>
            <person name="Nakayama K."/>
        </authorList>
    </citation>
    <scope>NUCLEOTIDE SEQUENCE</scope>
</reference>
<keyword evidence="2" id="KW-0812">Transmembrane</keyword>
<feature type="region of interest" description="Disordered" evidence="1">
    <location>
        <begin position="404"/>
        <end position="450"/>
    </location>
</feature>
<evidence type="ECO:0000256" key="2">
    <source>
        <dbReference type="SAM" id="Phobius"/>
    </source>
</evidence>
<protein>
    <submittedName>
        <fullName evidence="3">Reverse transcriptase domain-containing protein</fullName>
    </submittedName>
</protein>
<sequence length="570" mass="65141">MWVYPTSQPVTSETYFLKEDFEILAWISAVTTAMEPFSGFLIEFFLIFVFYTGMMFKGENGSWCEFRSAAAGILDVTSRTYVGHIPFNEYVQHFEDSLQITGNLESADVCWVRYRCQKGYEKVYQRTGVHLLGKIRRLFPRVQRPKLLYSRTRQSDLKDYGKAEQRAREENERLRLQEQFIPIEKNTSIGVRDAGFGRGTQANEGQDIKNLKENVHAIQVGCQTCGGPHLDKECPLNEEVKSIEELKYSEFGRSSPFNNGAKYRLGLPGYYTHLGASISVRPKSMFKHLKLANRKKTSMLVEMADMRKRAPIGIVENILVKIDNFLFPLDFMVIDMLNTCNETMILGRPFLATIHAEIDVFNKEISLGIGDDKVTFDMDKKIHYFTTLVEKVYMVNSIHYDESSTSSNASSDKSPQFEKSNNLHHKNNNDNYMQERSSKKARMLKPDTNTPSAHFCKPGVLKYRYCYLDGDRKSIKEGALSFPDFLLVRYGDTQGSNLIWDTRFSQQGNGIRGHINSYSCGKNVSVWAGYEFAQDTLVKSSAFAIIIWSIEQCLGESLVLILLLSLNFIS</sequence>
<keyword evidence="2" id="KW-1133">Transmembrane helix</keyword>
<feature type="compositionally biased region" description="Low complexity" evidence="1">
    <location>
        <begin position="404"/>
        <end position="414"/>
    </location>
</feature>
<dbReference type="Gene3D" id="2.40.70.10">
    <property type="entry name" value="Acid Proteases"/>
    <property type="match status" value="1"/>
</dbReference>
<dbReference type="InterPro" id="IPR021109">
    <property type="entry name" value="Peptidase_aspartic_dom_sf"/>
</dbReference>
<accession>A0ABQ5GUP8</accession>
<keyword evidence="3" id="KW-0695">RNA-directed DNA polymerase</keyword>
<evidence type="ECO:0000313" key="3">
    <source>
        <dbReference type="EMBL" id="GJT79209.1"/>
    </source>
</evidence>
<dbReference type="Proteomes" id="UP001151760">
    <property type="component" value="Unassembled WGS sequence"/>
</dbReference>
<dbReference type="CDD" id="cd00303">
    <property type="entry name" value="retropepsin_like"/>
    <property type="match status" value="1"/>
</dbReference>
<feature type="transmembrane region" description="Helical" evidence="2">
    <location>
        <begin position="23"/>
        <end position="51"/>
    </location>
</feature>
<evidence type="ECO:0000256" key="1">
    <source>
        <dbReference type="SAM" id="MobiDB-lite"/>
    </source>
</evidence>
<proteinExistence type="predicted"/>
<evidence type="ECO:0000313" key="4">
    <source>
        <dbReference type="Proteomes" id="UP001151760"/>
    </source>
</evidence>
<reference evidence="3" key="1">
    <citation type="journal article" date="2022" name="Int. J. Mol. Sci.">
        <title>Draft Genome of Tanacetum Coccineum: Genomic Comparison of Closely Related Tanacetum-Family Plants.</title>
        <authorList>
            <person name="Yamashiro T."/>
            <person name="Shiraishi A."/>
            <person name="Nakayama K."/>
            <person name="Satake H."/>
        </authorList>
    </citation>
    <scope>NUCLEOTIDE SEQUENCE</scope>
</reference>
<name>A0ABQ5GUP8_9ASTR</name>
<keyword evidence="3" id="KW-0548">Nucleotidyltransferase</keyword>
<keyword evidence="2" id="KW-0472">Membrane</keyword>
<organism evidence="3 4">
    <name type="scientific">Tanacetum coccineum</name>
    <dbReference type="NCBI Taxonomy" id="301880"/>
    <lineage>
        <taxon>Eukaryota</taxon>
        <taxon>Viridiplantae</taxon>
        <taxon>Streptophyta</taxon>
        <taxon>Embryophyta</taxon>
        <taxon>Tracheophyta</taxon>
        <taxon>Spermatophyta</taxon>
        <taxon>Magnoliopsida</taxon>
        <taxon>eudicotyledons</taxon>
        <taxon>Gunneridae</taxon>
        <taxon>Pentapetalae</taxon>
        <taxon>asterids</taxon>
        <taxon>campanulids</taxon>
        <taxon>Asterales</taxon>
        <taxon>Asteraceae</taxon>
        <taxon>Asteroideae</taxon>
        <taxon>Anthemideae</taxon>
        <taxon>Anthemidinae</taxon>
        <taxon>Tanacetum</taxon>
    </lineage>
</organism>
<keyword evidence="4" id="KW-1185">Reference proteome</keyword>
<dbReference type="EMBL" id="BQNB010018878">
    <property type="protein sequence ID" value="GJT79209.1"/>
    <property type="molecule type" value="Genomic_DNA"/>
</dbReference>
<dbReference type="GO" id="GO:0003964">
    <property type="term" value="F:RNA-directed DNA polymerase activity"/>
    <property type="evidence" value="ECO:0007669"/>
    <property type="project" value="UniProtKB-KW"/>
</dbReference>
<keyword evidence="3" id="KW-0808">Transferase</keyword>
<comment type="caution">
    <text evidence="3">The sequence shown here is derived from an EMBL/GenBank/DDBJ whole genome shotgun (WGS) entry which is preliminary data.</text>
</comment>
<dbReference type="PANTHER" id="PTHR33067">
    <property type="entry name" value="RNA-DIRECTED DNA POLYMERASE-RELATED"/>
    <property type="match status" value="1"/>
</dbReference>